<evidence type="ECO:0000313" key="2">
    <source>
        <dbReference type="Proteomes" id="UP001207468"/>
    </source>
</evidence>
<gene>
    <name evidence="1" type="ORF">F5148DRAFT_984232</name>
</gene>
<comment type="caution">
    <text evidence="1">The sequence shown here is derived from an EMBL/GenBank/DDBJ whole genome shotgun (WGS) entry which is preliminary data.</text>
</comment>
<accession>A0ACC0U2D9</accession>
<reference evidence="1" key="1">
    <citation type="submission" date="2021-03" db="EMBL/GenBank/DDBJ databases">
        <title>Evolutionary priming and transition to the ectomycorrhizal habit in an iconic lineage of mushroom-forming fungi: is preadaptation a requirement?</title>
        <authorList>
            <consortium name="DOE Joint Genome Institute"/>
            <person name="Looney B.P."/>
            <person name="Miyauchi S."/>
            <person name="Morin E."/>
            <person name="Drula E."/>
            <person name="Courty P.E."/>
            <person name="Chicoki N."/>
            <person name="Fauchery L."/>
            <person name="Kohler A."/>
            <person name="Kuo A."/>
            <person name="LaButti K."/>
            <person name="Pangilinan J."/>
            <person name="Lipzen A."/>
            <person name="Riley R."/>
            <person name="Andreopoulos W."/>
            <person name="He G."/>
            <person name="Johnson J."/>
            <person name="Barry K.W."/>
            <person name="Grigoriev I.V."/>
            <person name="Nagy L."/>
            <person name="Hibbett D."/>
            <person name="Henrissat B."/>
            <person name="Matheny P.B."/>
            <person name="Labbe J."/>
            <person name="Martin A.F."/>
        </authorList>
    </citation>
    <scope>NUCLEOTIDE SEQUENCE</scope>
    <source>
        <strain evidence="1">BPL698</strain>
    </source>
</reference>
<proteinExistence type="predicted"/>
<organism evidence="1 2">
    <name type="scientific">Russula earlei</name>
    <dbReference type="NCBI Taxonomy" id="71964"/>
    <lineage>
        <taxon>Eukaryota</taxon>
        <taxon>Fungi</taxon>
        <taxon>Dikarya</taxon>
        <taxon>Basidiomycota</taxon>
        <taxon>Agaricomycotina</taxon>
        <taxon>Agaricomycetes</taxon>
        <taxon>Russulales</taxon>
        <taxon>Russulaceae</taxon>
        <taxon>Russula</taxon>
    </lineage>
</organism>
<keyword evidence="2" id="KW-1185">Reference proteome</keyword>
<evidence type="ECO:0000313" key="1">
    <source>
        <dbReference type="EMBL" id="KAI9457065.1"/>
    </source>
</evidence>
<name>A0ACC0U2D9_9AGAM</name>
<dbReference type="Proteomes" id="UP001207468">
    <property type="component" value="Unassembled WGS sequence"/>
</dbReference>
<sequence>MCASSLIVILETDAHSRLAEFVSKSIDNLAQDMHVKDGMKYLGLKDAKDILPGMEVRLIPHQIIGVSWMLMQEKETKYRGGIMADEMGLGKTVQMIATMAMNIPGPDENNRTTLVIVPTALLHQWKDELESKTNNMFSAHIHHGKTKLKSLSSLREKDIIITTYQTLCLDFVIKDPHVEPDDEAQWLTQHGGVLARMKWYRVVLDEAQFIRNRATRASIVVAQLRTKFRWMLTGTPVTNALTDLYGLIRFGHFRPWNDWQSFNEHITKIQAHDAPLAGARAQGILKPILLRRTKDSKLEGKPLLSLPPKSIEIVSLQFSSEEREIYDDFEKKARIRINKFIRERTIIQNHSVVLVMILRLRQLCCHPNLILCLAEQYDDPTMLIGGESEKELARARRVMGVPWVCPPWHDCIQPYLRFHPPNRALTRARAIELDFTNGEDEEDTMCPVCHEIYEGNGRILKCGHDVCADCLEDMSQSAIVHDGIFGFGNEQQNMHAEEVFENAAAKGFRPCPVCKEMNDISPNAVFLSSAFEPSPDELRAFARSEKDRSRPVQEKERLELSSDEEMPDFSQILSGLKEGKPRTSEFLDTSDDESDEVMAEDRVVPLSRQKGKQPATKDIKKLSEGTVATWRRDDDDMEPSAKMLALIEHLQIGEDAGDKTIVYSQWTSMLDLLETLLARYGIRNLRYDGKMRSEARDAALMAFRRTGSPRVILISTKCGGVGLNLTVANRVINMDLSWNFAAESQAYDRVHRLGQEKDVFVKRLVVENTIEERMLRLQDVKTGLADAALGEGTGVKLHKLSVKEIQAVRVILY</sequence>
<dbReference type="EMBL" id="JAGFNK010000226">
    <property type="protein sequence ID" value="KAI9457065.1"/>
    <property type="molecule type" value="Genomic_DNA"/>
</dbReference>
<protein>
    <submittedName>
        <fullName evidence="1">SNF2 family N-terminal domain-containing protein</fullName>
    </submittedName>
</protein>